<protein>
    <submittedName>
        <fullName evidence="1">Ctr-domain-containing protein</fullName>
    </submittedName>
</protein>
<evidence type="ECO:0000313" key="2">
    <source>
        <dbReference type="Proteomes" id="UP001497700"/>
    </source>
</evidence>
<proteinExistence type="predicted"/>
<accession>A0ACB9Z185</accession>
<comment type="caution">
    <text evidence="1">The sequence shown here is derived from an EMBL/GenBank/DDBJ whole genome shotgun (WGS) entry which is preliminary data.</text>
</comment>
<gene>
    <name evidence="1" type="ORF">F4820DRAFT_469745</name>
</gene>
<evidence type="ECO:0000313" key="1">
    <source>
        <dbReference type="EMBL" id="KAI4865521.1"/>
    </source>
</evidence>
<dbReference type="EMBL" id="MU393471">
    <property type="protein sequence ID" value="KAI4865521.1"/>
    <property type="molecule type" value="Genomic_DNA"/>
</dbReference>
<name>A0ACB9Z185_9PEZI</name>
<dbReference type="Proteomes" id="UP001497700">
    <property type="component" value="Unassembled WGS sequence"/>
</dbReference>
<sequence length="237" mass="25488">MTVPMSTGTMTMSMSSAEHSNFEFTKPTSSAAMGGTDDMGGMGNMGGDGDMGNTDMSGGTCNVSMLWNWNTIDACFLSDSWQIKSSSGFAALCIGAALLVVLMEFLRRAATIYDEQLVRKHQKAATALAATVPANSSSETANGSLIAKEKPLALAANTVPYRPTPWQQAIRALLHTLHFALAYWIMLLAMYYNGYIIICIFLGAFIGFFAFQWEHIGPPNSGEASMAIRRDVIGCHG</sequence>
<organism evidence="1 2">
    <name type="scientific">Hypoxylon rubiginosum</name>
    <dbReference type="NCBI Taxonomy" id="110542"/>
    <lineage>
        <taxon>Eukaryota</taxon>
        <taxon>Fungi</taxon>
        <taxon>Dikarya</taxon>
        <taxon>Ascomycota</taxon>
        <taxon>Pezizomycotina</taxon>
        <taxon>Sordariomycetes</taxon>
        <taxon>Xylariomycetidae</taxon>
        <taxon>Xylariales</taxon>
        <taxon>Hypoxylaceae</taxon>
        <taxon>Hypoxylon</taxon>
    </lineage>
</organism>
<reference evidence="1 2" key="1">
    <citation type="journal article" date="2022" name="New Phytol.">
        <title>Ecological generalism drives hyperdiversity of secondary metabolite gene clusters in xylarialean endophytes.</title>
        <authorList>
            <person name="Franco M.E.E."/>
            <person name="Wisecaver J.H."/>
            <person name="Arnold A.E."/>
            <person name="Ju Y.M."/>
            <person name="Slot J.C."/>
            <person name="Ahrendt S."/>
            <person name="Moore L.P."/>
            <person name="Eastman K.E."/>
            <person name="Scott K."/>
            <person name="Konkel Z."/>
            <person name="Mondo S.J."/>
            <person name="Kuo A."/>
            <person name="Hayes R.D."/>
            <person name="Haridas S."/>
            <person name="Andreopoulos B."/>
            <person name="Riley R."/>
            <person name="LaButti K."/>
            <person name="Pangilinan J."/>
            <person name="Lipzen A."/>
            <person name="Amirebrahimi M."/>
            <person name="Yan J."/>
            <person name="Adam C."/>
            <person name="Keymanesh K."/>
            <person name="Ng V."/>
            <person name="Louie K."/>
            <person name="Northen T."/>
            <person name="Drula E."/>
            <person name="Henrissat B."/>
            <person name="Hsieh H.M."/>
            <person name="Youens-Clark K."/>
            <person name="Lutzoni F."/>
            <person name="Miadlikowska J."/>
            <person name="Eastwood D.C."/>
            <person name="Hamelin R.C."/>
            <person name="Grigoriev I.V."/>
            <person name="U'Ren J.M."/>
        </authorList>
    </citation>
    <scope>NUCLEOTIDE SEQUENCE [LARGE SCALE GENOMIC DNA]</scope>
    <source>
        <strain evidence="1 2">CBS 119005</strain>
    </source>
</reference>
<keyword evidence="2" id="KW-1185">Reference proteome</keyword>